<sequence length="238" mass="26866">MAPNLISVGSGNEMQDVGNTIISQILHGIPTPEKSTSSNLILRRVYNLNFSKSKKVTVGMDVTNQFEVHLFLENASCQLGVLLPTAVFEELVYEPEWVKRVNDFFEKSSQGSEMSKMCGGCEAKCIVLSSGNPAIKFGLDKNNYVMLGASTWSTLQNMKPLIISKVTELTNWAQSPDIKRYFYYILKNLYQCAQKQGYSVFSDQMAACKYLRENLKSFQDITPVAQPWHDFVMELLPF</sequence>
<protein>
    <submittedName>
        <fullName evidence="2">Uncharacterized protein LOC113214134</fullName>
    </submittedName>
</protein>
<gene>
    <name evidence="2" type="primary">LOC113214134</name>
</gene>
<reference evidence="2" key="1">
    <citation type="submission" date="2025-08" db="UniProtKB">
        <authorList>
            <consortium name="RefSeq"/>
        </authorList>
    </citation>
    <scope>IDENTIFICATION</scope>
    <source>
        <tissue evidence="2">Whole organism</tissue>
    </source>
</reference>
<accession>A0A9C6X3X7</accession>
<evidence type="ECO:0000313" key="2">
    <source>
        <dbReference type="RefSeq" id="XP_052128663.1"/>
    </source>
</evidence>
<dbReference type="KEGG" id="foc:113214134"/>
<dbReference type="RefSeq" id="XP_052128663.1">
    <property type="nucleotide sequence ID" value="XM_052272703.1"/>
</dbReference>
<keyword evidence="1" id="KW-1185">Reference proteome</keyword>
<dbReference type="AlphaFoldDB" id="A0A9C6X3X7"/>
<dbReference type="GeneID" id="113214134"/>
<organism evidence="1 2">
    <name type="scientific">Frankliniella occidentalis</name>
    <name type="common">Western flower thrips</name>
    <name type="synonym">Euthrips occidentalis</name>
    <dbReference type="NCBI Taxonomy" id="133901"/>
    <lineage>
        <taxon>Eukaryota</taxon>
        <taxon>Metazoa</taxon>
        <taxon>Ecdysozoa</taxon>
        <taxon>Arthropoda</taxon>
        <taxon>Hexapoda</taxon>
        <taxon>Insecta</taxon>
        <taxon>Pterygota</taxon>
        <taxon>Neoptera</taxon>
        <taxon>Paraneoptera</taxon>
        <taxon>Thysanoptera</taxon>
        <taxon>Terebrantia</taxon>
        <taxon>Thripoidea</taxon>
        <taxon>Thripidae</taxon>
        <taxon>Frankliniella</taxon>
    </lineage>
</organism>
<evidence type="ECO:0000313" key="1">
    <source>
        <dbReference type="Proteomes" id="UP000504606"/>
    </source>
</evidence>
<proteinExistence type="predicted"/>
<name>A0A9C6X3X7_FRAOC</name>
<dbReference type="Proteomes" id="UP000504606">
    <property type="component" value="Unplaced"/>
</dbReference>